<dbReference type="RefSeq" id="WP_322466801.1">
    <property type="nucleotide sequence ID" value="NZ_JAXOJX010000035.1"/>
</dbReference>
<organism evidence="11 12">
    <name type="scientific">Azohydromonas lata</name>
    <dbReference type="NCBI Taxonomy" id="45677"/>
    <lineage>
        <taxon>Bacteria</taxon>
        <taxon>Pseudomonadati</taxon>
        <taxon>Pseudomonadota</taxon>
        <taxon>Betaproteobacteria</taxon>
        <taxon>Burkholderiales</taxon>
        <taxon>Sphaerotilaceae</taxon>
        <taxon>Azohydromonas</taxon>
    </lineage>
</organism>
<comment type="pathway">
    <text evidence="9">Protein modification; lipoprotein biosynthesis (N-acyl transfer).</text>
</comment>
<evidence type="ECO:0000313" key="12">
    <source>
        <dbReference type="Proteomes" id="UP001293718"/>
    </source>
</evidence>
<name>A0ABU5IIE1_9BURK</name>
<evidence type="ECO:0000259" key="10">
    <source>
        <dbReference type="PROSITE" id="PS50263"/>
    </source>
</evidence>
<accession>A0ABU5IIE1</accession>
<dbReference type="SUPFAM" id="SSF56317">
    <property type="entry name" value="Carbon-nitrogen hydrolase"/>
    <property type="match status" value="1"/>
</dbReference>
<comment type="similarity">
    <text evidence="2 9">Belongs to the CN hydrolase family. Apolipoprotein N-acyltransferase subfamily.</text>
</comment>
<keyword evidence="8 9" id="KW-0012">Acyltransferase</keyword>
<keyword evidence="5 9" id="KW-0812">Transmembrane</keyword>
<evidence type="ECO:0000256" key="5">
    <source>
        <dbReference type="ARBA" id="ARBA00022692"/>
    </source>
</evidence>
<dbReference type="PANTHER" id="PTHR38686:SF1">
    <property type="entry name" value="APOLIPOPROTEIN N-ACYLTRANSFERASE"/>
    <property type="match status" value="1"/>
</dbReference>
<dbReference type="CDD" id="cd07571">
    <property type="entry name" value="ALP_N-acyl_transferase"/>
    <property type="match status" value="1"/>
</dbReference>
<feature type="domain" description="CN hydrolase" evidence="10">
    <location>
        <begin position="228"/>
        <end position="474"/>
    </location>
</feature>
<evidence type="ECO:0000313" key="11">
    <source>
        <dbReference type="EMBL" id="MDZ5458824.1"/>
    </source>
</evidence>
<reference evidence="11 12" key="1">
    <citation type="submission" date="2023-11" db="EMBL/GenBank/DDBJ databases">
        <title>Draft genome of Azohydromonas lata strain H1 (DSM1123), a polyhydroxyalkanoate producer.</title>
        <authorList>
            <person name="Traversa D."/>
            <person name="D'Addabbo P."/>
            <person name="Pazzani C."/>
            <person name="Manzari C."/>
            <person name="Chiara M."/>
            <person name="Scrascia M."/>
        </authorList>
    </citation>
    <scope>NUCLEOTIDE SEQUENCE [LARGE SCALE GENOMIC DNA]</scope>
    <source>
        <strain evidence="11 12">H1</strain>
    </source>
</reference>
<dbReference type="Pfam" id="PF00795">
    <property type="entry name" value="CN_hydrolase"/>
    <property type="match status" value="1"/>
</dbReference>
<dbReference type="EMBL" id="JAXOJX010000035">
    <property type="protein sequence ID" value="MDZ5458824.1"/>
    <property type="molecule type" value="Genomic_DNA"/>
</dbReference>
<keyword evidence="12" id="KW-1185">Reference proteome</keyword>
<dbReference type="Proteomes" id="UP001293718">
    <property type="component" value="Unassembled WGS sequence"/>
</dbReference>
<feature type="transmembrane region" description="Helical" evidence="9">
    <location>
        <begin position="125"/>
        <end position="150"/>
    </location>
</feature>
<gene>
    <name evidence="9 11" type="primary">lnt</name>
    <name evidence="11" type="ORF">SM757_19770</name>
</gene>
<evidence type="ECO:0000256" key="4">
    <source>
        <dbReference type="ARBA" id="ARBA00022679"/>
    </source>
</evidence>
<evidence type="ECO:0000256" key="8">
    <source>
        <dbReference type="ARBA" id="ARBA00023315"/>
    </source>
</evidence>
<feature type="transmembrane region" description="Helical" evidence="9">
    <location>
        <begin position="481"/>
        <end position="506"/>
    </location>
</feature>
<dbReference type="HAMAP" id="MF_01148">
    <property type="entry name" value="Lnt"/>
    <property type="match status" value="1"/>
</dbReference>
<feature type="transmembrane region" description="Helical" evidence="9">
    <location>
        <begin position="162"/>
        <end position="186"/>
    </location>
</feature>
<evidence type="ECO:0000256" key="3">
    <source>
        <dbReference type="ARBA" id="ARBA00022475"/>
    </source>
</evidence>
<dbReference type="NCBIfam" id="TIGR00546">
    <property type="entry name" value="lnt"/>
    <property type="match status" value="1"/>
</dbReference>
<evidence type="ECO:0000256" key="6">
    <source>
        <dbReference type="ARBA" id="ARBA00022989"/>
    </source>
</evidence>
<feature type="transmembrane region" description="Helical" evidence="9">
    <location>
        <begin position="193"/>
        <end position="216"/>
    </location>
</feature>
<comment type="caution">
    <text evidence="11">The sequence shown here is derived from an EMBL/GenBank/DDBJ whole genome shotgun (WGS) entry which is preliminary data.</text>
</comment>
<dbReference type="InterPro" id="IPR045378">
    <property type="entry name" value="LNT_N"/>
</dbReference>
<feature type="transmembrane region" description="Helical" evidence="9">
    <location>
        <begin position="20"/>
        <end position="47"/>
    </location>
</feature>
<feature type="transmembrane region" description="Helical" evidence="9">
    <location>
        <begin position="90"/>
        <end position="113"/>
    </location>
</feature>
<dbReference type="InterPro" id="IPR004563">
    <property type="entry name" value="Apolipo_AcylTrfase"/>
</dbReference>
<dbReference type="InterPro" id="IPR003010">
    <property type="entry name" value="C-N_Hydrolase"/>
</dbReference>
<feature type="transmembrane region" description="Helical" evidence="9">
    <location>
        <begin position="59"/>
        <end position="78"/>
    </location>
</feature>
<evidence type="ECO:0000256" key="9">
    <source>
        <dbReference type="HAMAP-Rule" id="MF_01148"/>
    </source>
</evidence>
<sequence>MNFKAVPGWTRRLELPLLAAVGALHALTFAHTGAWPLQLLCVALLAWRVQGAAPGRAALLGWTFGSVWVGAGTWWLFVSMHRYGGLPAPLAVAAVAALALAMGAYLALAMGLYARLRRGRAMPDALLWAALWLLAELARGALFTGFPWLASGYAQVDAPLAVLAPWVGVYGMGAAVALISALLVAAARAGWRVLGLALAGMAAVLTVADVLGPASFTLGHGTLRVSLVQTNVAQDEKFATEHLPGALAWLRQALDQAQGDLVVAPETAIPLLPSQLQDFDPTYWSALRDRFEHSPQAALVGVPLGDFDSGYANAVLGLSSHTAGKDPYRYDKVHLVPFGEFIPTGFRWFTRLMEIPLGDFDRGPLNAPSFATLGQRLAPNICYEDLFGEELAQRFREPAHSPTLFVNVSNIAWFGHTVALPQHLNISRLRALEFQIPMLRATNTGVTAVIDETGRVTAQLPAYSRGTLEAPVQAREGVTPFAWWAARAGLWPLLAAALGTIVLVVARVRRA</sequence>
<dbReference type="InterPro" id="IPR036526">
    <property type="entry name" value="C-N_Hydrolase_sf"/>
</dbReference>
<evidence type="ECO:0000256" key="7">
    <source>
        <dbReference type="ARBA" id="ARBA00023136"/>
    </source>
</evidence>
<evidence type="ECO:0000256" key="1">
    <source>
        <dbReference type="ARBA" id="ARBA00004651"/>
    </source>
</evidence>
<dbReference type="PROSITE" id="PS50263">
    <property type="entry name" value="CN_HYDROLASE"/>
    <property type="match status" value="1"/>
</dbReference>
<comment type="subcellular location">
    <subcellularLocation>
        <location evidence="1 9">Cell membrane</location>
        <topology evidence="1 9">Multi-pass membrane protein</topology>
    </subcellularLocation>
</comment>
<dbReference type="Pfam" id="PF20154">
    <property type="entry name" value="LNT_N"/>
    <property type="match status" value="1"/>
</dbReference>
<dbReference type="Gene3D" id="3.60.110.10">
    <property type="entry name" value="Carbon-nitrogen hydrolase"/>
    <property type="match status" value="1"/>
</dbReference>
<proteinExistence type="inferred from homology"/>
<evidence type="ECO:0000256" key="2">
    <source>
        <dbReference type="ARBA" id="ARBA00010065"/>
    </source>
</evidence>
<dbReference type="EC" id="2.3.1.269" evidence="9"/>
<keyword evidence="4 9" id="KW-0808">Transferase</keyword>
<protein>
    <recommendedName>
        <fullName evidence="9">Apolipoprotein N-acyltransferase</fullName>
        <shortName evidence="9">ALP N-acyltransferase</shortName>
        <ecNumber evidence="9">2.3.1.269</ecNumber>
    </recommendedName>
</protein>
<comment type="catalytic activity">
    <reaction evidence="9">
        <text>N-terminal S-1,2-diacyl-sn-glyceryl-L-cysteinyl-[lipoprotein] + a glycerophospholipid = N-acyl-S-1,2-diacyl-sn-glyceryl-L-cysteinyl-[lipoprotein] + a 2-acyl-sn-glycero-3-phospholipid + H(+)</text>
        <dbReference type="Rhea" id="RHEA:48228"/>
        <dbReference type="Rhea" id="RHEA-COMP:14681"/>
        <dbReference type="Rhea" id="RHEA-COMP:14684"/>
        <dbReference type="ChEBI" id="CHEBI:15378"/>
        <dbReference type="ChEBI" id="CHEBI:136912"/>
        <dbReference type="ChEBI" id="CHEBI:140656"/>
        <dbReference type="ChEBI" id="CHEBI:140657"/>
        <dbReference type="ChEBI" id="CHEBI:140660"/>
        <dbReference type="EC" id="2.3.1.269"/>
    </reaction>
</comment>
<keyword evidence="3 9" id="KW-1003">Cell membrane</keyword>
<keyword evidence="6 9" id="KW-1133">Transmembrane helix</keyword>
<dbReference type="PANTHER" id="PTHR38686">
    <property type="entry name" value="APOLIPOPROTEIN N-ACYLTRANSFERASE"/>
    <property type="match status" value="1"/>
</dbReference>
<comment type="function">
    <text evidence="9">Catalyzes the phospholipid dependent N-acylation of the N-terminal cysteine of apolipoprotein, the last step in lipoprotein maturation.</text>
</comment>
<keyword evidence="7 9" id="KW-0472">Membrane</keyword>